<dbReference type="Proteomes" id="UP000078447">
    <property type="component" value="Unassembled WGS sequence"/>
</dbReference>
<reference evidence="1 2" key="1">
    <citation type="submission" date="2016-03" db="EMBL/GenBank/DDBJ databases">
        <authorList>
            <person name="Cho S.-Y."/>
            <person name="Lim S."/>
            <person name="Kim H."/>
            <person name="Soh E.H."/>
            <person name="Moon J.S."/>
        </authorList>
    </citation>
    <scope>NUCLEOTIDE SEQUENCE [LARGE SCALE GENOMIC DNA]</scope>
    <source>
        <strain evidence="1 2">KCTC 3810</strain>
    </source>
</reference>
<keyword evidence="2" id="KW-1185">Reference proteome</keyword>
<name>A0ABX2V7W9_9BACL</name>
<organism evidence="1 2">
    <name type="scientific">Exiguobacterium undae</name>
    <dbReference type="NCBI Taxonomy" id="169177"/>
    <lineage>
        <taxon>Bacteria</taxon>
        <taxon>Bacillati</taxon>
        <taxon>Bacillota</taxon>
        <taxon>Bacilli</taxon>
        <taxon>Bacillales</taxon>
        <taxon>Bacillales Family XII. Incertae Sedis</taxon>
        <taxon>Exiguobacterium</taxon>
    </lineage>
</organism>
<evidence type="ECO:0000313" key="1">
    <source>
        <dbReference type="EMBL" id="OAN13872.1"/>
    </source>
</evidence>
<accession>A0ABX2V7W9</accession>
<dbReference type="EMBL" id="LVVL01000004">
    <property type="protein sequence ID" value="OAN13872.1"/>
    <property type="molecule type" value="Genomic_DNA"/>
</dbReference>
<gene>
    <name evidence="1" type="ORF">A3783_16380</name>
</gene>
<comment type="caution">
    <text evidence="1">The sequence shown here is derived from an EMBL/GenBank/DDBJ whole genome shotgun (WGS) entry which is preliminary data.</text>
</comment>
<dbReference type="RefSeq" id="WP_028105305.1">
    <property type="nucleotide sequence ID" value="NZ_LVVL01000004.1"/>
</dbReference>
<evidence type="ECO:0000313" key="2">
    <source>
        <dbReference type="Proteomes" id="UP000078447"/>
    </source>
</evidence>
<protein>
    <submittedName>
        <fullName evidence="1">Uncharacterized protein</fullName>
    </submittedName>
</protein>
<sequence length="81" mass="8992">MNELKLKAAIMNDIRAGVKWGNVASKYGVPMSYVQSVYAKSKNGTSSEKKVGGNGKRWKGWRIQDGTESPVITYNINEINK</sequence>
<proteinExistence type="predicted"/>